<evidence type="ECO:0000313" key="1">
    <source>
        <dbReference type="EMBL" id="CAK67955.1"/>
    </source>
</evidence>
<dbReference type="GeneID" id="5021137"/>
<dbReference type="AlphaFoldDB" id="A0CAY8"/>
<dbReference type="Proteomes" id="UP000000600">
    <property type="component" value="Unassembled WGS sequence"/>
</dbReference>
<organism evidence="1 2">
    <name type="scientific">Paramecium tetraurelia</name>
    <dbReference type="NCBI Taxonomy" id="5888"/>
    <lineage>
        <taxon>Eukaryota</taxon>
        <taxon>Sar</taxon>
        <taxon>Alveolata</taxon>
        <taxon>Ciliophora</taxon>
        <taxon>Intramacronucleata</taxon>
        <taxon>Oligohymenophorea</taxon>
        <taxon>Peniculida</taxon>
        <taxon>Parameciidae</taxon>
        <taxon>Paramecium</taxon>
    </lineage>
</organism>
<protein>
    <submittedName>
        <fullName evidence="1">Uncharacterized protein</fullName>
    </submittedName>
</protein>
<sequence>MLVRQVFPKSNSNISEKSFKFQGILMLTNCIVLDTFPDSILYILCINKLEIIENFVFDG</sequence>
<evidence type="ECO:0000313" key="2">
    <source>
        <dbReference type="Proteomes" id="UP000000600"/>
    </source>
</evidence>
<gene>
    <name evidence="1" type="ORF">GSPATT00036738001</name>
</gene>
<proteinExistence type="predicted"/>
<dbReference type="HOGENOM" id="CLU_2965803_0_0_1"/>
<dbReference type="InParanoid" id="A0CAY8"/>
<keyword evidence="2" id="KW-1185">Reference proteome</keyword>
<accession>A0CAY8</accession>
<dbReference type="RefSeq" id="XP_001435352.1">
    <property type="nucleotide sequence ID" value="XM_001435315.1"/>
</dbReference>
<dbReference type="KEGG" id="ptm:GSPATT00036738001"/>
<reference evidence="1 2" key="1">
    <citation type="journal article" date="2006" name="Nature">
        <title>Global trends of whole-genome duplications revealed by the ciliate Paramecium tetraurelia.</title>
        <authorList>
            <consortium name="Genoscope"/>
            <person name="Aury J.-M."/>
            <person name="Jaillon O."/>
            <person name="Duret L."/>
            <person name="Noel B."/>
            <person name="Jubin C."/>
            <person name="Porcel B.M."/>
            <person name="Segurens B."/>
            <person name="Daubin V."/>
            <person name="Anthouard V."/>
            <person name="Aiach N."/>
            <person name="Arnaiz O."/>
            <person name="Billaut A."/>
            <person name="Beisson J."/>
            <person name="Blanc I."/>
            <person name="Bouhouche K."/>
            <person name="Camara F."/>
            <person name="Duharcourt S."/>
            <person name="Guigo R."/>
            <person name="Gogendeau D."/>
            <person name="Katinka M."/>
            <person name="Keller A.-M."/>
            <person name="Kissmehl R."/>
            <person name="Klotz C."/>
            <person name="Koll F."/>
            <person name="Le Moue A."/>
            <person name="Lepere C."/>
            <person name="Malinsky S."/>
            <person name="Nowacki M."/>
            <person name="Nowak J.K."/>
            <person name="Plattner H."/>
            <person name="Poulain J."/>
            <person name="Ruiz F."/>
            <person name="Serrano V."/>
            <person name="Zagulski M."/>
            <person name="Dessen P."/>
            <person name="Betermier M."/>
            <person name="Weissenbach J."/>
            <person name="Scarpelli C."/>
            <person name="Schachter V."/>
            <person name="Sperling L."/>
            <person name="Meyer E."/>
            <person name="Cohen J."/>
            <person name="Wincker P."/>
        </authorList>
    </citation>
    <scope>NUCLEOTIDE SEQUENCE [LARGE SCALE GENOMIC DNA]</scope>
    <source>
        <strain evidence="1 2">Stock d4-2</strain>
    </source>
</reference>
<name>A0CAY8_PARTE</name>
<dbReference type="EMBL" id="CT868055">
    <property type="protein sequence ID" value="CAK67955.1"/>
    <property type="molecule type" value="Genomic_DNA"/>
</dbReference>